<keyword evidence="2" id="KW-1185">Reference proteome</keyword>
<organism evidence="1 2">
    <name type="scientific">Deminuibacter soli</name>
    <dbReference type="NCBI Taxonomy" id="2291815"/>
    <lineage>
        <taxon>Bacteria</taxon>
        <taxon>Pseudomonadati</taxon>
        <taxon>Bacteroidota</taxon>
        <taxon>Chitinophagia</taxon>
        <taxon>Chitinophagales</taxon>
        <taxon>Chitinophagaceae</taxon>
        <taxon>Deminuibacter</taxon>
    </lineage>
</organism>
<protein>
    <submittedName>
        <fullName evidence="1">Uncharacterized protein</fullName>
    </submittedName>
</protein>
<evidence type="ECO:0000313" key="1">
    <source>
        <dbReference type="EMBL" id="RFM30043.1"/>
    </source>
</evidence>
<gene>
    <name evidence="1" type="ORF">DXN05_03465</name>
</gene>
<dbReference type="EMBL" id="QTJU01000001">
    <property type="protein sequence ID" value="RFM30043.1"/>
    <property type="molecule type" value="Genomic_DNA"/>
</dbReference>
<reference evidence="1 2" key="1">
    <citation type="submission" date="2018-08" db="EMBL/GenBank/DDBJ databases">
        <title>Chitinophagaceae sp. K23C18032701, a novel bacterium isolated from forest soil.</title>
        <authorList>
            <person name="Wang C."/>
        </authorList>
    </citation>
    <scope>NUCLEOTIDE SEQUENCE [LARGE SCALE GENOMIC DNA]</scope>
    <source>
        <strain evidence="1 2">K23C18032701</strain>
    </source>
</reference>
<comment type="caution">
    <text evidence="1">The sequence shown here is derived from an EMBL/GenBank/DDBJ whole genome shotgun (WGS) entry which is preliminary data.</text>
</comment>
<sequence length="69" mass="7556">MTDDEFMKNILSAAHLACIISYLKELSITNTVGDLGIVHQLIHLAAGTEGPCVNISEIREEFKTLLLLS</sequence>
<name>A0A3E1NQ44_9BACT</name>
<dbReference type="Proteomes" id="UP000261284">
    <property type="component" value="Unassembled WGS sequence"/>
</dbReference>
<proteinExistence type="predicted"/>
<accession>A0A3E1NQ44</accession>
<evidence type="ECO:0000313" key="2">
    <source>
        <dbReference type="Proteomes" id="UP000261284"/>
    </source>
</evidence>
<dbReference type="AlphaFoldDB" id="A0A3E1NQ44"/>